<comment type="similarity">
    <text evidence="1">Belongs to the glycosyl hydrolase 2 family.</text>
</comment>
<evidence type="ECO:0000259" key="4">
    <source>
        <dbReference type="Pfam" id="PF00703"/>
    </source>
</evidence>
<reference evidence="9 10" key="1">
    <citation type="journal article" date="2019" name="Nat. Med.">
        <title>A library of human gut bacterial isolates paired with longitudinal multiomics data enables mechanistic microbiome research.</title>
        <authorList>
            <person name="Poyet M."/>
            <person name="Groussin M."/>
            <person name="Gibbons S.M."/>
            <person name="Avila-Pacheco J."/>
            <person name="Jiang X."/>
            <person name="Kearney S.M."/>
            <person name="Perrotta A.R."/>
            <person name="Berdy B."/>
            <person name="Zhao S."/>
            <person name="Lieberman T.D."/>
            <person name="Swanson P.K."/>
            <person name="Smith M."/>
            <person name="Roesemann S."/>
            <person name="Alexander J.E."/>
            <person name="Rich S.A."/>
            <person name="Livny J."/>
            <person name="Vlamakis H."/>
            <person name="Clish C."/>
            <person name="Bullock K."/>
            <person name="Deik A."/>
            <person name="Scott J."/>
            <person name="Pierce K.A."/>
            <person name="Xavier R.J."/>
            <person name="Alm E.J."/>
        </authorList>
    </citation>
    <scope>NUCLEOTIDE SEQUENCE [LARGE SCALE GENOMIC DNA]</scope>
    <source>
        <strain evidence="9 10">BIOML-A3</strain>
    </source>
</reference>
<dbReference type="Gene3D" id="2.60.120.260">
    <property type="entry name" value="Galactose-binding domain-like"/>
    <property type="match status" value="1"/>
</dbReference>
<dbReference type="InterPro" id="IPR032311">
    <property type="entry name" value="DUF4982"/>
</dbReference>
<dbReference type="SUPFAM" id="SSF51445">
    <property type="entry name" value="(Trans)glycosidases"/>
    <property type="match status" value="1"/>
</dbReference>
<dbReference type="InterPro" id="IPR006104">
    <property type="entry name" value="Glyco_hydro_2_N"/>
</dbReference>
<feature type="domain" description="DUF4982" evidence="7">
    <location>
        <begin position="641"/>
        <end position="697"/>
    </location>
</feature>
<dbReference type="AlphaFoldDB" id="A0A844DY51"/>
<dbReference type="InterPro" id="IPR006102">
    <property type="entry name" value="Ig-like_GH2"/>
</dbReference>
<dbReference type="Proteomes" id="UP000431304">
    <property type="component" value="Unassembled WGS sequence"/>
</dbReference>
<protein>
    <submittedName>
        <fullName evidence="9">DUF4982 domain-containing protein</fullName>
    </submittedName>
</protein>
<evidence type="ECO:0000259" key="7">
    <source>
        <dbReference type="Pfam" id="PF16355"/>
    </source>
</evidence>
<evidence type="ECO:0000256" key="1">
    <source>
        <dbReference type="ARBA" id="ARBA00007401"/>
    </source>
</evidence>
<name>A0A844DY51_EUBRA</name>
<gene>
    <name evidence="9" type="ORF">GKE72_01070</name>
</gene>
<accession>A0A844DY51</accession>
<dbReference type="InterPro" id="IPR036156">
    <property type="entry name" value="Beta-gal/glucu_dom_sf"/>
</dbReference>
<keyword evidence="2" id="KW-0378">Hydrolase</keyword>
<dbReference type="Pfam" id="PF00703">
    <property type="entry name" value="Glyco_hydro_2"/>
    <property type="match status" value="1"/>
</dbReference>
<dbReference type="Pfam" id="PF16355">
    <property type="entry name" value="DUF4982"/>
    <property type="match status" value="1"/>
</dbReference>
<dbReference type="SUPFAM" id="SSF49303">
    <property type="entry name" value="beta-Galactosidase/glucuronidase domain"/>
    <property type="match status" value="1"/>
</dbReference>
<evidence type="ECO:0000259" key="6">
    <source>
        <dbReference type="Pfam" id="PF02837"/>
    </source>
</evidence>
<dbReference type="Pfam" id="PF02837">
    <property type="entry name" value="Glyco_hydro_2_N"/>
    <property type="match status" value="1"/>
</dbReference>
<dbReference type="PANTHER" id="PTHR42732">
    <property type="entry name" value="BETA-GALACTOSIDASE"/>
    <property type="match status" value="1"/>
</dbReference>
<dbReference type="InterPro" id="IPR006101">
    <property type="entry name" value="Glyco_hydro_2"/>
</dbReference>
<organism evidence="9 10">
    <name type="scientific">Eubacterium ramulus</name>
    <dbReference type="NCBI Taxonomy" id="39490"/>
    <lineage>
        <taxon>Bacteria</taxon>
        <taxon>Bacillati</taxon>
        <taxon>Bacillota</taxon>
        <taxon>Clostridia</taxon>
        <taxon>Eubacteriales</taxon>
        <taxon>Eubacteriaceae</taxon>
        <taxon>Eubacterium</taxon>
    </lineage>
</organism>
<feature type="domain" description="Glycoside hydrolase family 2" evidence="8">
    <location>
        <begin position="732"/>
        <end position="807"/>
    </location>
</feature>
<dbReference type="PRINTS" id="PR00132">
    <property type="entry name" value="GLHYDRLASE2"/>
</dbReference>
<dbReference type="RefSeq" id="WP_154314104.1">
    <property type="nucleotide sequence ID" value="NZ_JBKVAV010000004.1"/>
</dbReference>
<dbReference type="Pfam" id="PF18565">
    <property type="entry name" value="Glyco_hydro2_C5"/>
    <property type="match status" value="1"/>
</dbReference>
<dbReference type="GO" id="GO:0005975">
    <property type="term" value="P:carbohydrate metabolic process"/>
    <property type="evidence" value="ECO:0007669"/>
    <property type="project" value="InterPro"/>
</dbReference>
<comment type="caution">
    <text evidence="9">The sequence shown here is derived from an EMBL/GenBank/DDBJ whole genome shotgun (WGS) entry which is preliminary data.</text>
</comment>
<evidence type="ECO:0000313" key="9">
    <source>
        <dbReference type="EMBL" id="MSD14686.1"/>
    </source>
</evidence>
<dbReference type="InterPro" id="IPR008979">
    <property type="entry name" value="Galactose-bd-like_sf"/>
</dbReference>
<dbReference type="InterPro" id="IPR013783">
    <property type="entry name" value="Ig-like_fold"/>
</dbReference>
<proteinExistence type="inferred from homology"/>
<evidence type="ECO:0000259" key="8">
    <source>
        <dbReference type="Pfam" id="PF18565"/>
    </source>
</evidence>
<evidence type="ECO:0000313" key="10">
    <source>
        <dbReference type="Proteomes" id="UP000431304"/>
    </source>
</evidence>
<keyword evidence="3" id="KW-0326">Glycosidase</keyword>
<feature type="domain" description="Glycoside hydrolase family 2 catalytic" evidence="5">
    <location>
        <begin position="278"/>
        <end position="448"/>
    </location>
</feature>
<dbReference type="Pfam" id="PF02836">
    <property type="entry name" value="Glyco_hydro_2_C"/>
    <property type="match status" value="1"/>
</dbReference>
<evidence type="ECO:0000259" key="5">
    <source>
        <dbReference type="Pfam" id="PF02836"/>
    </source>
</evidence>
<dbReference type="InterPro" id="IPR040605">
    <property type="entry name" value="Glyco_hydro2_dom5"/>
</dbReference>
<dbReference type="InterPro" id="IPR051913">
    <property type="entry name" value="GH2_Domain-Containing"/>
</dbReference>
<dbReference type="SUPFAM" id="SSF49785">
    <property type="entry name" value="Galactose-binding domain-like"/>
    <property type="match status" value="1"/>
</dbReference>
<dbReference type="PANTHER" id="PTHR42732:SF1">
    <property type="entry name" value="BETA-MANNOSIDASE"/>
    <property type="match status" value="1"/>
</dbReference>
<evidence type="ECO:0000256" key="3">
    <source>
        <dbReference type="ARBA" id="ARBA00023295"/>
    </source>
</evidence>
<dbReference type="InterPro" id="IPR017853">
    <property type="entry name" value="GH"/>
</dbReference>
<dbReference type="Gene3D" id="3.20.20.80">
    <property type="entry name" value="Glycosidases"/>
    <property type="match status" value="1"/>
</dbReference>
<dbReference type="EMBL" id="WKRA01000001">
    <property type="protein sequence ID" value="MSD14686.1"/>
    <property type="molecule type" value="Genomic_DNA"/>
</dbReference>
<dbReference type="GO" id="GO:0004553">
    <property type="term" value="F:hydrolase activity, hydrolyzing O-glycosyl compounds"/>
    <property type="evidence" value="ECO:0007669"/>
    <property type="project" value="InterPro"/>
</dbReference>
<evidence type="ECO:0000256" key="2">
    <source>
        <dbReference type="ARBA" id="ARBA00022801"/>
    </source>
</evidence>
<dbReference type="Gene3D" id="2.60.40.10">
    <property type="entry name" value="Immunoglobulins"/>
    <property type="match status" value="3"/>
</dbReference>
<dbReference type="InterPro" id="IPR006103">
    <property type="entry name" value="Glyco_hydro_2_cat"/>
</dbReference>
<sequence>MQRENWNRDWYFWKVNDSFAIGNGIPESACMVNVPHDAMIGEKPFAESQNVNNTGFRDSSVYKYAKKLMVPSEEKDKLIFLKFEGVYMGATVYVNGQAAGRNMFGYSTFYVDLTPLLKYNAENLIMVSVRGAMKNSRWYSGAGIYRDVTLLKSDRCRIKEDSVQLTTLEADQEMAVLMLRGQITNQHAQNMNIRVSYEITDKEGNCVAKASFRQFVKEQSDVSFQRRAAVELPYLWSSETPDLYQCSVSLYEMLPEGEVLLDTQETAFGIRTIVADTKRGFRVNGKTVKLRGACIHHDSGLLGSATYETAQYRQIAKLKQAGFNAIRMAHHPIGEALLRACDHLGMYVMEETFDMWQSCKSDFDYGMFFEDQWRNDVALMVQKDYNHPSVVMYSVGNEIPEFGTDAGAGFCAEISDYIRSMDDTRLLTCGINGIFITGDHLDEIVTEILKDSDIKPSGTVNDYLTVMDNYMPELVAHPVVDENIDKICALLDVAGYNYMTSRYEADAVNYPDRVMVGSETYPPQIAKNWEIIKRTDSVIGDFTWTGWDYMGESGIGLPAYHFGEGGFSAQFPATLAYVGDIDITGFRRPMSYYRELVFEQTKTPYIAVQNPQHYGEKPMLTPWILGDLTASWTWPECEDKPVIVEVYSAGDEVELICNGVLLGRQPAGEANQYRAYFETTYQPGTLLAVSYEKGAEIGRRELKTVTGDTVLQVCVEDMKDYVPEQTTEKGILQYIFLSIVDTEGTLDYNKREKLKAEISGVAEWMVCGNADPRSLQVPPEPEFETFEGKAQIIVRKKNAREPVTLTIYRLSNDSVQTVTF</sequence>
<feature type="domain" description="Glycosyl hydrolases family 2 sugar binding" evidence="6">
    <location>
        <begin position="63"/>
        <end position="152"/>
    </location>
</feature>
<feature type="domain" description="Glycoside hydrolase family 2 immunoglobulin-like beta-sandwich" evidence="4">
    <location>
        <begin position="162"/>
        <end position="271"/>
    </location>
</feature>